<dbReference type="InterPro" id="IPR052169">
    <property type="entry name" value="CW_Biosynth-Accessory"/>
</dbReference>
<dbReference type="SMART" id="SM00854">
    <property type="entry name" value="PGA_cap"/>
    <property type="match status" value="1"/>
</dbReference>
<keyword evidence="5" id="KW-1185">Reference proteome</keyword>
<evidence type="ECO:0000313" key="5">
    <source>
        <dbReference type="Proteomes" id="UP000247612"/>
    </source>
</evidence>
<evidence type="ECO:0000256" key="2">
    <source>
        <dbReference type="SAM" id="SignalP"/>
    </source>
</evidence>
<dbReference type="SUPFAM" id="SSF56300">
    <property type="entry name" value="Metallo-dependent phosphatases"/>
    <property type="match status" value="1"/>
</dbReference>
<sequence>MKKLIVILSAFLMLSGCSKAEEPIDVPEIKEPEAETPIAEPKPDRVVDFIAVGDNLIHGAIYYDSEVRHQGYEFDELYEEIKPYVQAADVAYINQETILGGTELGLSHYPMFNSPQEIGTALVNTGFDWIASSSNHSMDKFEEGIISSENFWEQYPEIVTTGLNRTEEERYQDKFIERNGVKFGVLGYTYGTNGIPLPEGKDYLVNIYSEERLREDVEALQGKCDAILVSMHWGIEYSTIPSEEQRYFAQLLADLGVAVVIGEHPHVIQPMEWVEGKNGNQTLVIYSLGNFMSAQDGDLNMLGGMASWSIRKNGETGAISIENVKFYPTVTHFEPVFTKFKSYLLKDYTDELASQHGLNGYAGQTITRQLFIDAVNEIMNDQFEIIY</sequence>
<dbReference type="PANTHER" id="PTHR33393">
    <property type="entry name" value="POLYGLUTAMINE SYNTHESIS ACCESSORY PROTEIN RV0574C-RELATED"/>
    <property type="match status" value="1"/>
</dbReference>
<dbReference type="EMBL" id="QJKH01000005">
    <property type="protein sequence ID" value="PXX79772.1"/>
    <property type="molecule type" value="Genomic_DNA"/>
</dbReference>
<dbReference type="AlphaFoldDB" id="A0A318KT25"/>
<keyword evidence="2" id="KW-0732">Signal</keyword>
<dbReference type="Proteomes" id="UP000247612">
    <property type="component" value="Unassembled WGS sequence"/>
</dbReference>
<feature type="signal peptide" evidence="2">
    <location>
        <begin position="1"/>
        <end position="20"/>
    </location>
</feature>
<protein>
    <submittedName>
        <fullName evidence="4">Poly-gamma-glutamate synthesis protein (Capsule biosynthesis protein)</fullName>
    </submittedName>
</protein>
<dbReference type="InterPro" id="IPR029052">
    <property type="entry name" value="Metallo-depent_PP-like"/>
</dbReference>
<evidence type="ECO:0000259" key="3">
    <source>
        <dbReference type="SMART" id="SM00854"/>
    </source>
</evidence>
<name>A0A318KT25_9FIRM</name>
<dbReference type="Gene3D" id="3.60.21.10">
    <property type="match status" value="1"/>
</dbReference>
<comment type="caution">
    <text evidence="4">The sequence shown here is derived from an EMBL/GenBank/DDBJ whole genome shotgun (WGS) entry which is preliminary data.</text>
</comment>
<feature type="domain" description="Capsule synthesis protein CapA" evidence="3">
    <location>
        <begin position="48"/>
        <end position="295"/>
    </location>
</feature>
<gene>
    <name evidence="4" type="ORF">DES51_105247</name>
</gene>
<dbReference type="InterPro" id="IPR019079">
    <property type="entry name" value="Capsule_synth_CapA"/>
</dbReference>
<dbReference type="OrthoDB" id="9810906at2"/>
<reference evidence="4 5" key="1">
    <citation type="submission" date="2018-05" db="EMBL/GenBank/DDBJ databases">
        <title>Genomic Encyclopedia of Type Strains, Phase IV (KMG-IV): sequencing the most valuable type-strain genomes for metagenomic binning, comparative biology and taxonomic classification.</title>
        <authorList>
            <person name="Goeker M."/>
        </authorList>
    </citation>
    <scope>NUCLEOTIDE SEQUENCE [LARGE SCALE GENOMIC DNA]</scope>
    <source>
        <strain evidence="4 5">JC118</strain>
    </source>
</reference>
<evidence type="ECO:0000313" key="4">
    <source>
        <dbReference type="EMBL" id="PXX79772.1"/>
    </source>
</evidence>
<evidence type="ECO:0000256" key="1">
    <source>
        <dbReference type="ARBA" id="ARBA00005662"/>
    </source>
</evidence>
<dbReference type="STRING" id="1034346.GCA_000313565_00837"/>
<comment type="similarity">
    <text evidence="1">Belongs to the CapA family.</text>
</comment>
<dbReference type="PANTHER" id="PTHR33393:SF12">
    <property type="entry name" value="CAPSULE BIOSYNTHESIS PROTEIN CAPA"/>
    <property type="match status" value="1"/>
</dbReference>
<dbReference type="RefSeq" id="WP_022937148.1">
    <property type="nucleotide sequence ID" value="NZ_CABKRQ010000002.1"/>
</dbReference>
<feature type="chain" id="PRO_5016456768" evidence="2">
    <location>
        <begin position="21"/>
        <end position="387"/>
    </location>
</feature>
<proteinExistence type="inferred from homology"/>
<dbReference type="CDD" id="cd07381">
    <property type="entry name" value="MPP_CapA"/>
    <property type="match status" value="1"/>
</dbReference>
<dbReference type="PROSITE" id="PS51257">
    <property type="entry name" value="PROKAR_LIPOPROTEIN"/>
    <property type="match status" value="1"/>
</dbReference>
<accession>A0A318KT25</accession>
<dbReference type="Pfam" id="PF09587">
    <property type="entry name" value="PGA_cap"/>
    <property type="match status" value="1"/>
</dbReference>
<organism evidence="4 5">
    <name type="scientific">Dielma fastidiosa</name>
    <dbReference type="NCBI Taxonomy" id="1034346"/>
    <lineage>
        <taxon>Bacteria</taxon>
        <taxon>Bacillati</taxon>
        <taxon>Bacillota</taxon>
        <taxon>Erysipelotrichia</taxon>
        <taxon>Erysipelotrichales</taxon>
        <taxon>Erysipelotrichaceae</taxon>
        <taxon>Dielma</taxon>
    </lineage>
</organism>